<organism evidence="3 4">
    <name type="scientific">Hanstruepera neustonica</name>
    <dbReference type="NCBI Taxonomy" id="1445657"/>
    <lineage>
        <taxon>Bacteria</taxon>
        <taxon>Pseudomonadati</taxon>
        <taxon>Bacteroidota</taxon>
        <taxon>Flavobacteriia</taxon>
        <taxon>Flavobacteriales</taxon>
        <taxon>Flavobacteriaceae</taxon>
        <taxon>Hanstruepera</taxon>
    </lineage>
</organism>
<dbReference type="OrthoDB" id="1348210at2"/>
<dbReference type="AlphaFoldDB" id="A0A2K1DY70"/>
<keyword evidence="1" id="KW-0413">Isomerase</keyword>
<keyword evidence="1" id="KW-0697">Rotamase</keyword>
<evidence type="ECO:0000259" key="2">
    <source>
        <dbReference type="PROSITE" id="PS50198"/>
    </source>
</evidence>
<evidence type="ECO:0000313" key="3">
    <source>
        <dbReference type="EMBL" id="PNQ72976.1"/>
    </source>
</evidence>
<dbReference type="Gene3D" id="3.10.50.40">
    <property type="match status" value="1"/>
</dbReference>
<evidence type="ECO:0000313" key="4">
    <source>
        <dbReference type="Proteomes" id="UP000236641"/>
    </source>
</evidence>
<dbReference type="Pfam" id="PF13616">
    <property type="entry name" value="Rotamase_3"/>
    <property type="match status" value="1"/>
</dbReference>
<evidence type="ECO:0000256" key="1">
    <source>
        <dbReference type="PROSITE-ProRule" id="PRU00278"/>
    </source>
</evidence>
<comment type="caution">
    <text evidence="3">The sequence shown here is derived from an EMBL/GenBank/DDBJ whole genome shotgun (WGS) entry which is preliminary data.</text>
</comment>
<dbReference type="Proteomes" id="UP000236641">
    <property type="component" value="Unassembled WGS sequence"/>
</dbReference>
<dbReference type="SUPFAM" id="SSF54534">
    <property type="entry name" value="FKBP-like"/>
    <property type="match status" value="1"/>
</dbReference>
<dbReference type="InterPro" id="IPR046357">
    <property type="entry name" value="PPIase_dom_sf"/>
</dbReference>
<sequence>MHKISLLVLLLSIASYSQESISRELDSILNIDQAEMYLANNPSKGSKLISFNEEKHKTTLAKELFERGRSTVESDFKITHYKVVESNNNLHYRFSYIMFNGENMSKSEIFTLRSQIMTKFENGMPFNKLAMQYSEDSNARRGGDSGWLKQGALHPKIEDFIITSPMSIGDLATFDIPENHMHYLILKTHDIKYIKEIKALKIVEKKN</sequence>
<proteinExistence type="predicted"/>
<dbReference type="PROSITE" id="PS50198">
    <property type="entry name" value="PPIC_PPIASE_2"/>
    <property type="match status" value="1"/>
</dbReference>
<reference evidence="3 4" key="1">
    <citation type="submission" date="2018-01" db="EMBL/GenBank/DDBJ databases">
        <title>The draft genome of Hanstruepera neustonica JCM19743.</title>
        <authorList>
            <person name="He R.-H."/>
            <person name="Du Z.-J."/>
        </authorList>
    </citation>
    <scope>NUCLEOTIDE SEQUENCE [LARGE SCALE GENOMIC DNA]</scope>
    <source>
        <strain evidence="3 4">JCM19743</strain>
    </source>
</reference>
<dbReference type="InterPro" id="IPR000297">
    <property type="entry name" value="PPIase_PpiC"/>
</dbReference>
<accession>A0A2K1DY70</accession>
<gene>
    <name evidence="3" type="ORF">C1T31_08225</name>
</gene>
<dbReference type="RefSeq" id="WP_103052015.1">
    <property type="nucleotide sequence ID" value="NZ_POWF01000004.1"/>
</dbReference>
<keyword evidence="4" id="KW-1185">Reference proteome</keyword>
<feature type="domain" description="PpiC" evidence="2">
    <location>
        <begin position="73"/>
        <end position="159"/>
    </location>
</feature>
<protein>
    <recommendedName>
        <fullName evidence="2">PpiC domain-containing protein</fullName>
    </recommendedName>
</protein>
<dbReference type="EMBL" id="POWF01000004">
    <property type="protein sequence ID" value="PNQ72976.1"/>
    <property type="molecule type" value="Genomic_DNA"/>
</dbReference>
<dbReference type="GO" id="GO:0003755">
    <property type="term" value="F:peptidyl-prolyl cis-trans isomerase activity"/>
    <property type="evidence" value="ECO:0007669"/>
    <property type="project" value="UniProtKB-KW"/>
</dbReference>
<name>A0A2K1DY70_9FLAO</name>